<accession>A0A9Q0MVF7</accession>
<name>A0A9Q0MVF7_9DIPT</name>
<keyword evidence="2" id="KW-0238">DNA-binding</keyword>
<dbReference type="SMART" id="SM00338">
    <property type="entry name" value="BRLZ"/>
    <property type="match status" value="1"/>
</dbReference>
<dbReference type="PANTHER" id="PTHR24411:SF55">
    <property type="entry name" value="SEGMENTATION PROTEIN CAP'N'COLLAR"/>
    <property type="match status" value="1"/>
</dbReference>
<feature type="region of interest" description="Disordered" evidence="7">
    <location>
        <begin position="734"/>
        <end position="766"/>
    </location>
</feature>
<proteinExistence type="predicted"/>
<dbReference type="InterPro" id="IPR047167">
    <property type="entry name" value="NFE2-like"/>
</dbReference>
<dbReference type="PANTHER" id="PTHR24411">
    <property type="entry name" value="NUCLEAR FACTOR ERYTHROID 2-RELATED FACTOR"/>
    <property type="match status" value="1"/>
</dbReference>
<evidence type="ECO:0000256" key="4">
    <source>
        <dbReference type="ARBA" id="ARBA00023163"/>
    </source>
</evidence>
<comment type="caution">
    <text evidence="9">The sequence shown here is derived from an EMBL/GenBank/DDBJ whole genome shotgun (WGS) entry which is preliminary data.</text>
</comment>
<organism evidence="9 10">
    <name type="scientific">Pseudolycoriella hygida</name>
    <dbReference type="NCBI Taxonomy" id="35572"/>
    <lineage>
        <taxon>Eukaryota</taxon>
        <taxon>Metazoa</taxon>
        <taxon>Ecdysozoa</taxon>
        <taxon>Arthropoda</taxon>
        <taxon>Hexapoda</taxon>
        <taxon>Insecta</taxon>
        <taxon>Pterygota</taxon>
        <taxon>Neoptera</taxon>
        <taxon>Endopterygota</taxon>
        <taxon>Diptera</taxon>
        <taxon>Nematocera</taxon>
        <taxon>Sciaroidea</taxon>
        <taxon>Sciaridae</taxon>
        <taxon>Pseudolycoriella</taxon>
    </lineage>
</organism>
<dbReference type="Pfam" id="PF03131">
    <property type="entry name" value="bZIP_Maf"/>
    <property type="match status" value="1"/>
</dbReference>
<evidence type="ECO:0000313" key="9">
    <source>
        <dbReference type="EMBL" id="KAJ6637242.1"/>
    </source>
</evidence>
<gene>
    <name evidence="9" type="primary">cnc_0</name>
    <name evidence="9" type="ORF">Bhyg_09972</name>
</gene>
<dbReference type="GO" id="GO:0000981">
    <property type="term" value="F:DNA-binding transcription factor activity, RNA polymerase II-specific"/>
    <property type="evidence" value="ECO:0007669"/>
    <property type="project" value="TreeGrafter"/>
</dbReference>
<keyword evidence="1" id="KW-0805">Transcription regulation</keyword>
<feature type="coiled-coil region" evidence="6">
    <location>
        <begin position="42"/>
        <end position="69"/>
    </location>
</feature>
<keyword evidence="6" id="KW-0175">Coiled coil</keyword>
<feature type="compositionally biased region" description="Basic and acidic residues" evidence="7">
    <location>
        <begin position="587"/>
        <end position="605"/>
    </location>
</feature>
<feature type="domain" description="BZIP" evidence="8">
    <location>
        <begin position="649"/>
        <end position="664"/>
    </location>
</feature>
<evidence type="ECO:0000256" key="1">
    <source>
        <dbReference type="ARBA" id="ARBA00023015"/>
    </source>
</evidence>
<evidence type="ECO:0000256" key="7">
    <source>
        <dbReference type="SAM" id="MobiDB-lite"/>
    </source>
</evidence>
<dbReference type="PROSITE" id="PS00036">
    <property type="entry name" value="BZIP_BASIC"/>
    <property type="match status" value="1"/>
</dbReference>
<dbReference type="InterPro" id="IPR004827">
    <property type="entry name" value="bZIP"/>
</dbReference>
<evidence type="ECO:0000313" key="10">
    <source>
        <dbReference type="Proteomes" id="UP001151699"/>
    </source>
</evidence>
<keyword evidence="10" id="KW-1185">Reference proteome</keyword>
<dbReference type="GO" id="GO:0005634">
    <property type="term" value="C:nucleus"/>
    <property type="evidence" value="ECO:0007669"/>
    <property type="project" value="TreeGrafter"/>
</dbReference>
<keyword evidence="4" id="KW-0804">Transcription</keyword>
<feature type="compositionally biased region" description="Polar residues" evidence="7">
    <location>
        <begin position="571"/>
        <end position="581"/>
    </location>
</feature>
<sequence length="766" mass="85447">MAVTCSNKESEIVEVLWKQDVDLGYSLAPPKPIDVKSSGVNADDENEKLRALQELKDEKVQEKEKEIDEWDGIQFTIDNETGEYIQLPLQLEEILQDALQLADLASDDQNDTFSAKVGESIISDNLSKDKDTGTSDATISDIDISADLSNINLDDASELEELEMMIQSSSPFQHSRSGQNYGHGANSFRQSYHQSRVPLSRNFSMEQRLQDIASLFNPIPGMGVGMGPADMASYSHYPSHYSYQSSAQIPQHGQFTHPHPHSHAVLHNASLAELGATQPHYGPNLGTAVSSSMHLTNSSHETDAGAAGYKIDHDNMMYYSNASSDINNQPTDVFINSLLSDEDMHLMDMGVNENCDAFGGPNSFYTMRMLETNSSSNNSSVLGASNGGNNGLLPSSMQTNISTLGAMGSTGDRLDASSDSAVSSMGSERVPSLSDGEWGDAGSDSAQDFHQRNSSKYGGPYDYSYSSRLSDTSRHPVAQKKHQMYGKRYFQEQSSVPPLPQASTHQSDIPLKYEYEPYMHHGPALLHNIEGGAGPLVNKHQPSHMGQPEMKYSCSLDFVRQNRVNDLVNHNHTYTLPQGTGASPRPQARDKKQRRLDEEHLSRDEKRARALNIPMAVQEIINLPMDEFNERLSKYDLSETQLSLIRDIRRRGKNKVAAQNCRKRKLDQIICLADEVKEVRKRKDRLFRDRDMALSAHDNIKRKFAALHKHVFQNLRDPEGNPYSPTAYSLQQSADGSVFLLPKDNKDSRNNNTNQSNHQHHHHQKD</sequence>
<dbReference type="FunFam" id="1.10.880.10:FF:000004">
    <property type="entry name" value="Nuclear factor, erythroid 2"/>
    <property type="match status" value="1"/>
</dbReference>
<dbReference type="InterPro" id="IPR008917">
    <property type="entry name" value="TF_DNA-bd_sf"/>
</dbReference>
<keyword evidence="3" id="KW-0010">Activator</keyword>
<evidence type="ECO:0000256" key="3">
    <source>
        <dbReference type="ARBA" id="ARBA00023159"/>
    </source>
</evidence>
<feature type="region of interest" description="Disordered" evidence="7">
    <location>
        <begin position="571"/>
        <end position="605"/>
    </location>
</feature>
<keyword evidence="5" id="KW-0539">Nucleus</keyword>
<evidence type="ECO:0000256" key="2">
    <source>
        <dbReference type="ARBA" id="ARBA00023125"/>
    </source>
</evidence>
<feature type="region of interest" description="Disordered" evidence="7">
    <location>
        <begin position="402"/>
        <end position="457"/>
    </location>
</feature>
<evidence type="ECO:0000256" key="6">
    <source>
        <dbReference type="SAM" id="Coils"/>
    </source>
</evidence>
<evidence type="ECO:0000259" key="8">
    <source>
        <dbReference type="PROSITE" id="PS00036"/>
    </source>
</evidence>
<reference evidence="9" key="1">
    <citation type="submission" date="2022-07" db="EMBL/GenBank/DDBJ databases">
        <authorList>
            <person name="Trinca V."/>
            <person name="Uliana J.V.C."/>
            <person name="Torres T.T."/>
            <person name="Ward R.J."/>
            <person name="Monesi N."/>
        </authorList>
    </citation>
    <scope>NUCLEOTIDE SEQUENCE</scope>
    <source>
        <strain evidence="9">HSMRA1968</strain>
        <tissue evidence="9">Whole embryos</tissue>
    </source>
</reference>
<dbReference type="AlphaFoldDB" id="A0A9Q0MVF7"/>
<dbReference type="EMBL" id="WJQU01000003">
    <property type="protein sequence ID" value="KAJ6637242.1"/>
    <property type="molecule type" value="Genomic_DNA"/>
</dbReference>
<evidence type="ECO:0000256" key="5">
    <source>
        <dbReference type="ARBA" id="ARBA00023242"/>
    </source>
</evidence>
<dbReference type="SUPFAM" id="SSF47454">
    <property type="entry name" value="A DNA-binding domain in eukaryotic transcription factors"/>
    <property type="match status" value="1"/>
</dbReference>
<feature type="compositionally biased region" description="Polar residues" evidence="7">
    <location>
        <begin position="444"/>
        <end position="456"/>
    </location>
</feature>
<dbReference type="CDD" id="cd14698">
    <property type="entry name" value="bZIP_CNC"/>
    <property type="match status" value="1"/>
</dbReference>
<dbReference type="Proteomes" id="UP001151699">
    <property type="component" value="Chromosome X"/>
</dbReference>
<protein>
    <submittedName>
        <fullName evidence="9">Segmentation protein cap'n'collar</fullName>
    </submittedName>
</protein>
<dbReference type="Gene3D" id="1.10.880.10">
    <property type="entry name" value="Transcription factor, Skn-1-like, DNA-binding domain"/>
    <property type="match status" value="1"/>
</dbReference>
<dbReference type="InterPro" id="IPR004826">
    <property type="entry name" value="bZIP_Maf"/>
</dbReference>
<dbReference type="OrthoDB" id="7458135at2759"/>
<dbReference type="GO" id="GO:0000978">
    <property type="term" value="F:RNA polymerase II cis-regulatory region sequence-specific DNA binding"/>
    <property type="evidence" value="ECO:0007669"/>
    <property type="project" value="InterPro"/>
</dbReference>